<proteinExistence type="inferred from homology"/>
<dbReference type="SMART" id="SM01060">
    <property type="entry name" value="Catalase"/>
    <property type="match status" value="1"/>
</dbReference>
<dbReference type="GO" id="GO:0042542">
    <property type="term" value="P:response to hydrogen peroxide"/>
    <property type="evidence" value="ECO:0007669"/>
    <property type="project" value="TreeGrafter"/>
</dbReference>
<comment type="similarity">
    <text evidence="2 8">Belongs to the catalase family.</text>
</comment>
<keyword evidence="10" id="KW-0732">Signal</keyword>
<dbReference type="PANTHER" id="PTHR11465">
    <property type="entry name" value="CATALASE"/>
    <property type="match status" value="1"/>
</dbReference>
<evidence type="ECO:0000256" key="1">
    <source>
        <dbReference type="ARBA" id="ARBA00002974"/>
    </source>
</evidence>
<evidence type="ECO:0000256" key="3">
    <source>
        <dbReference type="ARBA" id="ARBA00022559"/>
    </source>
</evidence>
<dbReference type="GO" id="GO:0046872">
    <property type="term" value="F:metal ion binding"/>
    <property type="evidence" value="ECO:0007669"/>
    <property type="project" value="UniProtKB-KW"/>
</dbReference>
<evidence type="ECO:0000256" key="9">
    <source>
        <dbReference type="PIRSR" id="PIRSR000296-2"/>
    </source>
</evidence>
<dbReference type="AlphaFoldDB" id="A0AAU8A561"/>
<keyword evidence="6 8" id="KW-0560">Oxidoreductase</keyword>
<protein>
    <recommendedName>
        <fullName evidence="8">Catalase-related peroxidase</fullName>
        <ecNumber evidence="8">1.11.1.-</ecNumber>
    </recommendedName>
</protein>
<keyword evidence="3 8" id="KW-0575">Peroxidase</keyword>
<evidence type="ECO:0000256" key="10">
    <source>
        <dbReference type="SAM" id="SignalP"/>
    </source>
</evidence>
<comment type="function">
    <text evidence="8">Has an organic peroxide-dependent peroxidase activity.</text>
</comment>
<evidence type="ECO:0000256" key="5">
    <source>
        <dbReference type="ARBA" id="ARBA00022723"/>
    </source>
</evidence>
<sequence length="338" mass="35805">MKTITYCLASSLAVSLGLVSLTPTLVHANPDPNTMVNQFEATGGKFEGFRRSGAKGICATGEFIGSAEGRKISTASAFSGKPIPVVVRFSVGGANPKAADNTKTQRNLALQFNLPKNEVWQMGNISAPVFGSATPDQLMGRLQSTQPDPTTKVADPVKVKAFADANPEVLIQGRYFASQPVPASYAATNYWGVHGFGLSNAKKEKVWGKWIFEPVGGVQTLTDEEAKAKGPNFLFDDLRQRVAAGNAAFNFNLEVAQAGDTLTNATVPLPEGRKKITLGVLKIVAVAPDGSGPCLNITFDPNIMPVGVEGAADPMLRARTAPYAISLGRRIVEGSKQQ</sequence>
<dbReference type="RefSeq" id="WP_353439841.1">
    <property type="nucleotide sequence ID" value="NZ_CP099959.1"/>
</dbReference>
<dbReference type="CDD" id="cd08153">
    <property type="entry name" value="srpA_like"/>
    <property type="match status" value="1"/>
</dbReference>
<dbReference type="InterPro" id="IPR020835">
    <property type="entry name" value="Catalase_sf"/>
</dbReference>
<evidence type="ECO:0000256" key="6">
    <source>
        <dbReference type="ARBA" id="ARBA00023002"/>
    </source>
</evidence>
<keyword evidence="4 8" id="KW-0349">Heme</keyword>
<dbReference type="EMBL" id="CP099959">
    <property type="protein sequence ID" value="XCC58574.1"/>
    <property type="molecule type" value="Genomic_DNA"/>
</dbReference>
<comment type="cofactor">
    <cofactor evidence="8">
        <name>heme</name>
        <dbReference type="ChEBI" id="CHEBI:30413"/>
    </cofactor>
</comment>
<accession>A0AAU8A561</accession>
<dbReference type="GO" id="GO:0004096">
    <property type="term" value="F:catalase activity"/>
    <property type="evidence" value="ECO:0007669"/>
    <property type="project" value="InterPro"/>
</dbReference>
<feature type="domain" description="Catalase core" evidence="11">
    <location>
        <begin position="24"/>
        <end position="337"/>
    </location>
</feature>
<dbReference type="InterPro" id="IPR011614">
    <property type="entry name" value="Catalase_core"/>
</dbReference>
<comment type="function">
    <text evidence="1">Decomposes hydrogen peroxide into water and oxygen; serves to protect cells from the toxic effects of hydrogen peroxide.</text>
</comment>
<dbReference type="PANTHER" id="PTHR11465:SF9">
    <property type="entry name" value="CATALASE"/>
    <property type="match status" value="1"/>
</dbReference>
<evidence type="ECO:0000256" key="2">
    <source>
        <dbReference type="ARBA" id="ARBA00005329"/>
    </source>
</evidence>
<evidence type="ECO:0000256" key="8">
    <source>
        <dbReference type="PIRNR" id="PIRNR000296"/>
    </source>
</evidence>
<dbReference type="Pfam" id="PF00199">
    <property type="entry name" value="Catalase"/>
    <property type="match status" value="1"/>
</dbReference>
<dbReference type="PIRSF" id="PIRSF000296">
    <property type="entry name" value="SrpA"/>
    <property type="match status" value="1"/>
</dbReference>
<feature type="binding site" description="axial binding residue" evidence="9">
    <location>
        <position position="323"/>
    </location>
    <ligand>
        <name>heme</name>
        <dbReference type="ChEBI" id="CHEBI:30413"/>
    </ligand>
    <ligandPart>
        <name>Fe</name>
        <dbReference type="ChEBI" id="CHEBI:18248"/>
    </ligandPart>
</feature>
<evidence type="ECO:0000259" key="11">
    <source>
        <dbReference type="SMART" id="SM01060"/>
    </source>
</evidence>
<dbReference type="GO" id="GO:0042744">
    <property type="term" value="P:hydrogen peroxide catabolic process"/>
    <property type="evidence" value="ECO:0007669"/>
    <property type="project" value="TreeGrafter"/>
</dbReference>
<dbReference type="InterPro" id="IPR024168">
    <property type="entry name" value="Catalase_SrpA-type_pred"/>
</dbReference>
<dbReference type="InterPro" id="IPR018028">
    <property type="entry name" value="Catalase"/>
</dbReference>
<dbReference type="GO" id="GO:0020037">
    <property type="term" value="F:heme binding"/>
    <property type="evidence" value="ECO:0007669"/>
    <property type="project" value="InterPro"/>
</dbReference>
<dbReference type="Gene3D" id="1.20.1280.120">
    <property type="match status" value="1"/>
</dbReference>
<evidence type="ECO:0000313" key="12">
    <source>
        <dbReference type="EMBL" id="XCC58574.1"/>
    </source>
</evidence>
<evidence type="ECO:0000256" key="7">
    <source>
        <dbReference type="ARBA" id="ARBA00023004"/>
    </source>
</evidence>
<dbReference type="GO" id="GO:0005737">
    <property type="term" value="C:cytoplasm"/>
    <property type="evidence" value="ECO:0007669"/>
    <property type="project" value="TreeGrafter"/>
</dbReference>
<gene>
    <name evidence="12" type="ORF">NKE59_04650</name>
</gene>
<dbReference type="EC" id="1.11.1.-" evidence="8"/>
<evidence type="ECO:0000256" key="4">
    <source>
        <dbReference type="ARBA" id="ARBA00022617"/>
    </source>
</evidence>
<dbReference type="PROSITE" id="PS51402">
    <property type="entry name" value="CATALASE_3"/>
    <property type="match status" value="1"/>
</dbReference>
<feature type="chain" id="PRO_5043650088" description="Catalase-related peroxidase" evidence="10">
    <location>
        <begin position="29"/>
        <end position="338"/>
    </location>
</feature>
<feature type="signal peptide" evidence="10">
    <location>
        <begin position="1"/>
        <end position="28"/>
    </location>
</feature>
<reference evidence="12" key="1">
    <citation type="submission" date="2022-06" db="EMBL/GenBank/DDBJ databases">
        <title>New Polynucleobacter species.</title>
        <authorList>
            <person name="Hahn M.W."/>
        </authorList>
    </citation>
    <scope>NUCLEOTIDE SEQUENCE</scope>
    <source>
        <strain evidence="12">UK-FUSCHL-C3</strain>
    </source>
</reference>
<dbReference type="Gene3D" id="2.40.180.10">
    <property type="entry name" value="Catalase core domain"/>
    <property type="match status" value="1"/>
</dbReference>
<keyword evidence="7 8" id="KW-0408">Iron</keyword>
<keyword evidence="5 8" id="KW-0479">Metal-binding</keyword>
<organism evidence="12">
    <name type="scientific">Polynucleobacter sp. UK-FUSCHL-C3</name>
    <dbReference type="NCBI Taxonomy" id="2955208"/>
    <lineage>
        <taxon>Bacteria</taxon>
        <taxon>Pseudomonadati</taxon>
        <taxon>Pseudomonadota</taxon>
        <taxon>Betaproteobacteria</taxon>
        <taxon>Burkholderiales</taxon>
        <taxon>Burkholderiaceae</taxon>
        <taxon>Polynucleobacter</taxon>
    </lineage>
</organism>
<dbReference type="SUPFAM" id="SSF56634">
    <property type="entry name" value="Heme-dependent catalase-like"/>
    <property type="match status" value="1"/>
</dbReference>
<name>A0AAU8A561_9BURK</name>